<evidence type="ECO:0000256" key="2">
    <source>
        <dbReference type="ARBA" id="ARBA00023125"/>
    </source>
</evidence>
<proteinExistence type="predicted"/>
<gene>
    <name evidence="6" type="ORF">SAMN05421774_101645</name>
</gene>
<dbReference type="GO" id="GO:0003700">
    <property type="term" value="F:DNA-binding transcription factor activity"/>
    <property type="evidence" value="ECO:0007669"/>
    <property type="project" value="TreeGrafter"/>
</dbReference>
<dbReference type="Gene3D" id="2.60.120.10">
    <property type="entry name" value="Jelly Rolls"/>
    <property type="match status" value="1"/>
</dbReference>
<dbReference type="InterPro" id="IPR036388">
    <property type="entry name" value="WH-like_DNA-bd_sf"/>
</dbReference>
<dbReference type="RefSeq" id="WP_076528571.1">
    <property type="nucleotide sequence ID" value="NZ_BMEH01000001.1"/>
</dbReference>
<dbReference type="InterPro" id="IPR018490">
    <property type="entry name" value="cNMP-bd_dom_sf"/>
</dbReference>
<dbReference type="GO" id="GO:0005829">
    <property type="term" value="C:cytosol"/>
    <property type="evidence" value="ECO:0007669"/>
    <property type="project" value="TreeGrafter"/>
</dbReference>
<dbReference type="InterPro" id="IPR012318">
    <property type="entry name" value="HTH_CRP"/>
</dbReference>
<sequence>MGWTGTALADLDAADRGRLDALPVLDIPRGTRLFGPGDHAQGFAVILDGRVDVHLTGPSGREILLYAVEPGQSCVQTTLGLLGDAPYTAEAHAATDCRVIHIPAARFHDLLDRSRPFRRYVFAAFAARMADMTGLLERVAFTRVDARLATALLGLAQDGMVQITQADLAIRIGTAREVVSRQLDALARKGLVETDRGRIRLTDPDGLARLAAPL</sequence>
<dbReference type="CDD" id="cd00038">
    <property type="entry name" value="CAP_ED"/>
    <property type="match status" value="1"/>
</dbReference>
<dbReference type="Pfam" id="PF00027">
    <property type="entry name" value="cNMP_binding"/>
    <property type="match status" value="1"/>
</dbReference>
<dbReference type="SMART" id="SM00100">
    <property type="entry name" value="cNMP"/>
    <property type="match status" value="1"/>
</dbReference>
<name>A0A1N7KSB4_9RHOB</name>
<keyword evidence="1" id="KW-0805">Transcription regulation</keyword>
<evidence type="ECO:0000256" key="3">
    <source>
        <dbReference type="ARBA" id="ARBA00023163"/>
    </source>
</evidence>
<protein>
    <submittedName>
        <fullName evidence="6">CRP/FNR family transcriptional regulator, anaerobic regulatory protein</fullName>
    </submittedName>
</protein>
<dbReference type="AlphaFoldDB" id="A0A1N7KSB4"/>
<keyword evidence="2" id="KW-0238">DNA-binding</keyword>
<dbReference type="Gene3D" id="1.10.10.10">
    <property type="entry name" value="Winged helix-like DNA-binding domain superfamily/Winged helix DNA-binding domain"/>
    <property type="match status" value="1"/>
</dbReference>
<dbReference type="PROSITE" id="PS50042">
    <property type="entry name" value="CNMP_BINDING_3"/>
    <property type="match status" value="1"/>
</dbReference>
<dbReference type="InterPro" id="IPR050397">
    <property type="entry name" value="Env_Response_Regulators"/>
</dbReference>
<evidence type="ECO:0000313" key="7">
    <source>
        <dbReference type="Proteomes" id="UP000186141"/>
    </source>
</evidence>
<dbReference type="SUPFAM" id="SSF46785">
    <property type="entry name" value="Winged helix' DNA-binding domain"/>
    <property type="match status" value="1"/>
</dbReference>
<dbReference type="SUPFAM" id="SSF51206">
    <property type="entry name" value="cAMP-binding domain-like"/>
    <property type="match status" value="1"/>
</dbReference>
<keyword evidence="7" id="KW-1185">Reference proteome</keyword>
<organism evidence="6 7">
    <name type="scientific">Gemmobacter megaterium</name>
    <dbReference type="NCBI Taxonomy" id="1086013"/>
    <lineage>
        <taxon>Bacteria</taxon>
        <taxon>Pseudomonadati</taxon>
        <taxon>Pseudomonadota</taxon>
        <taxon>Alphaproteobacteria</taxon>
        <taxon>Rhodobacterales</taxon>
        <taxon>Paracoccaceae</taxon>
        <taxon>Gemmobacter</taxon>
    </lineage>
</organism>
<accession>A0A1N7KSB4</accession>
<dbReference type="InterPro" id="IPR014710">
    <property type="entry name" value="RmlC-like_jellyroll"/>
</dbReference>
<reference evidence="6 7" key="1">
    <citation type="submission" date="2017-01" db="EMBL/GenBank/DDBJ databases">
        <authorList>
            <person name="Mah S.A."/>
            <person name="Swanson W.J."/>
            <person name="Moy G.W."/>
            <person name="Vacquier V.D."/>
        </authorList>
    </citation>
    <scope>NUCLEOTIDE SEQUENCE [LARGE SCALE GENOMIC DNA]</scope>
    <source>
        <strain evidence="6 7">DSM 26375</strain>
    </source>
</reference>
<dbReference type="STRING" id="1086013.SAMN05421774_101645"/>
<dbReference type="PANTHER" id="PTHR24567">
    <property type="entry name" value="CRP FAMILY TRANSCRIPTIONAL REGULATORY PROTEIN"/>
    <property type="match status" value="1"/>
</dbReference>
<dbReference type="PANTHER" id="PTHR24567:SF74">
    <property type="entry name" value="HTH-TYPE TRANSCRIPTIONAL REGULATOR ARCR"/>
    <property type="match status" value="1"/>
</dbReference>
<feature type="domain" description="Cyclic nucleotide-binding" evidence="4">
    <location>
        <begin position="19"/>
        <end position="128"/>
    </location>
</feature>
<dbReference type="InterPro" id="IPR036390">
    <property type="entry name" value="WH_DNA-bd_sf"/>
</dbReference>
<dbReference type="InterPro" id="IPR000595">
    <property type="entry name" value="cNMP-bd_dom"/>
</dbReference>
<evidence type="ECO:0000313" key="6">
    <source>
        <dbReference type="EMBL" id="SIS64435.1"/>
    </source>
</evidence>
<dbReference type="SMART" id="SM00419">
    <property type="entry name" value="HTH_CRP"/>
    <property type="match status" value="1"/>
</dbReference>
<dbReference type="OrthoDB" id="9776746at2"/>
<dbReference type="GO" id="GO:0003677">
    <property type="term" value="F:DNA binding"/>
    <property type="evidence" value="ECO:0007669"/>
    <property type="project" value="UniProtKB-KW"/>
</dbReference>
<keyword evidence="3" id="KW-0804">Transcription</keyword>
<feature type="domain" description="HTH crp-type" evidence="5">
    <location>
        <begin position="142"/>
        <end position="205"/>
    </location>
</feature>
<dbReference type="Proteomes" id="UP000186141">
    <property type="component" value="Unassembled WGS sequence"/>
</dbReference>
<dbReference type="PROSITE" id="PS51063">
    <property type="entry name" value="HTH_CRP_2"/>
    <property type="match status" value="1"/>
</dbReference>
<evidence type="ECO:0000259" key="4">
    <source>
        <dbReference type="PROSITE" id="PS50042"/>
    </source>
</evidence>
<dbReference type="Pfam" id="PF13545">
    <property type="entry name" value="HTH_Crp_2"/>
    <property type="match status" value="1"/>
</dbReference>
<evidence type="ECO:0000259" key="5">
    <source>
        <dbReference type="PROSITE" id="PS51063"/>
    </source>
</evidence>
<dbReference type="EMBL" id="FTOT01000001">
    <property type="protein sequence ID" value="SIS64435.1"/>
    <property type="molecule type" value="Genomic_DNA"/>
</dbReference>
<evidence type="ECO:0000256" key="1">
    <source>
        <dbReference type="ARBA" id="ARBA00023015"/>
    </source>
</evidence>